<dbReference type="PANTHER" id="PTHR31111">
    <property type="entry name" value="BNAA05G37150D PROTEIN-RELATED"/>
    <property type="match status" value="1"/>
</dbReference>
<dbReference type="PANTHER" id="PTHR31111:SF37">
    <property type="entry name" value="F-BOX ONLY PROTEIN 8"/>
    <property type="match status" value="1"/>
</dbReference>
<organism evidence="2 3">
    <name type="scientific">Arabis nemorensis</name>
    <dbReference type="NCBI Taxonomy" id="586526"/>
    <lineage>
        <taxon>Eukaryota</taxon>
        <taxon>Viridiplantae</taxon>
        <taxon>Streptophyta</taxon>
        <taxon>Embryophyta</taxon>
        <taxon>Tracheophyta</taxon>
        <taxon>Spermatophyta</taxon>
        <taxon>Magnoliopsida</taxon>
        <taxon>eudicotyledons</taxon>
        <taxon>Gunneridae</taxon>
        <taxon>Pentapetalae</taxon>
        <taxon>rosids</taxon>
        <taxon>malvids</taxon>
        <taxon>Brassicales</taxon>
        <taxon>Brassicaceae</taxon>
        <taxon>Arabideae</taxon>
        <taxon>Arabis</taxon>
    </lineage>
</organism>
<dbReference type="NCBIfam" id="TIGR01640">
    <property type="entry name" value="F_box_assoc_1"/>
    <property type="match status" value="1"/>
</dbReference>
<evidence type="ECO:0000313" key="2">
    <source>
        <dbReference type="EMBL" id="VVB17714.1"/>
    </source>
</evidence>
<dbReference type="AlphaFoldDB" id="A0A565CVX9"/>
<dbReference type="Proteomes" id="UP000489600">
    <property type="component" value="Unassembled WGS sequence"/>
</dbReference>
<dbReference type="InterPro" id="IPR017451">
    <property type="entry name" value="F-box-assoc_interact_dom"/>
</dbReference>
<dbReference type="EMBL" id="CABITT030000008">
    <property type="protein sequence ID" value="VVB17714.1"/>
    <property type="molecule type" value="Genomic_DNA"/>
</dbReference>
<comment type="caution">
    <text evidence="2">The sequence shown here is derived from an EMBL/GenBank/DDBJ whole genome shotgun (WGS) entry which is preliminary data.</text>
</comment>
<gene>
    <name evidence="2" type="ORF">ANE_LOCUS28158</name>
</gene>
<name>A0A565CVX9_9BRAS</name>
<protein>
    <recommendedName>
        <fullName evidence="1">F-box associated beta-propeller type 3 domain-containing protein</fullName>
    </recommendedName>
</protein>
<dbReference type="Pfam" id="PF08268">
    <property type="entry name" value="FBA_3"/>
    <property type="match status" value="1"/>
</dbReference>
<proteinExistence type="predicted"/>
<evidence type="ECO:0000259" key="1">
    <source>
        <dbReference type="Pfam" id="PF08268"/>
    </source>
</evidence>
<accession>A0A565CVX9</accession>
<dbReference type="OrthoDB" id="687122at2759"/>
<dbReference type="InterPro" id="IPR013187">
    <property type="entry name" value="F-box-assoc_dom_typ3"/>
</dbReference>
<feature type="domain" description="F-box associated beta-propeller type 3" evidence="1">
    <location>
        <begin position="87"/>
        <end position="202"/>
    </location>
</feature>
<keyword evidence="3" id="KW-1185">Reference proteome</keyword>
<evidence type="ECO:0000313" key="3">
    <source>
        <dbReference type="Proteomes" id="UP000489600"/>
    </source>
</evidence>
<reference evidence="2" key="1">
    <citation type="submission" date="2019-07" db="EMBL/GenBank/DDBJ databases">
        <authorList>
            <person name="Dittberner H."/>
        </authorList>
    </citation>
    <scope>NUCLEOTIDE SEQUENCE [LARGE SCALE GENOMIC DNA]</scope>
</reference>
<sequence length="202" mass="22834">MGMSLALALFSSLRWKKKRSPKSTRRVRGIKRLRRGDDLVAPEIPFELQIFSNLHRTVTPPTRSPCLYMSLVEHFDCDSMEVCHNPGKSVLISLSSSSSNGSLSFDPDLTMPGIGGHDMFALRGLILYKVCRKACIYNPTTRQSLTLPAVESNIFAREEPGKYVNYFLGHDPVLDQYKVVCIVVICSEDFELFTSEHWVFVL</sequence>